<dbReference type="NCBIfam" id="NF005875">
    <property type="entry name" value="PRK07819.1"/>
    <property type="match status" value="1"/>
</dbReference>
<evidence type="ECO:0000313" key="6">
    <source>
        <dbReference type="EMBL" id="MDH2392013.1"/>
    </source>
</evidence>
<feature type="domain" description="3-hydroxyacyl-CoA dehydrogenase C-terminal" evidence="4">
    <location>
        <begin position="192"/>
        <end position="288"/>
    </location>
</feature>
<evidence type="ECO:0000256" key="3">
    <source>
        <dbReference type="ARBA" id="ARBA00023002"/>
    </source>
</evidence>
<proteinExistence type="inferred from homology"/>
<evidence type="ECO:0000256" key="2">
    <source>
        <dbReference type="ARBA" id="ARBA00009463"/>
    </source>
</evidence>
<evidence type="ECO:0000313" key="7">
    <source>
        <dbReference type="Proteomes" id="UP001223144"/>
    </source>
</evidence>
<organism evidence="6 7">
    <name type="scientific">Streptomyces chengmaiensis</name>
    <dbReference type="NCBI Taxonomy" id="3040919"/>
    <lineage>
        <taxon>Bacteria</taxon>
        <taxon>Bacillati</taxon>
        <taxon>Actinomycetota</taxon>
        <taxon>Actinomycetes</taxon>
        <taxon>Kitasatosporales</taxon>
        <taxon>Streptomycetaceae</taxon>
        <taxon>Streptomyces</taxon>
    </lineage>
</organism>
<comment type="caution">
    <text evidence="6">The sequence shown here is derived from an EMBL/GenBank/DDBJ whole genome shotgun (WGS) entry which is preliminary data.</text>
</comment>
<dbReference type="SUPFAM" id="SSF48179">
    <property type="entry name" value="6-phosphogluconate dehydrogenase C-terminal domain-like"/>
    <property type="match status" value="2"/>
</dbReference>
<gene>
    <name evidence="6" type="ORF">QCN29_25175</name>
</gene>
<evidence type="ECO:0000259" key="4">
    <source>
        <dbReference type="Pfam" id="PF00725"/>
    </source>
</evidence>
<protein>
    <submittedName>
        <fullName evidence="6">3-hydroxybutyryl-CoA dehydrogenase</fullName>
    </submittedName>
</protein>
<keyword evidence="3" id="KW-0560">Oxidoreductase</keyword>
<dbReference type="SUPFAM" id="SSF51735">
    <property type="entry name" value="NAD(P)-binding Rossmann-fold domains"/>
    <property type="match status" value="2"/>
</dbReference>
<dbReference type="PANTHER" id="PTHR48075">
    <property type="entry name" value="3-HYDROXYACYL-COA DEHYDROGENASE FAMILY PROTEIN"/>
    <property type="match status" value="1"/>
</dbReference>
<feature type="domain" description="3-hydroxyacyl-CoA dehydrogenase NAD binding" evidence="5">
    <location>
        <begin position="11"/>
        <end position="189"/>
    </location>
</feature>
<dbReference type="InterPro" id="IPR013328">
    <property type="entry name" value="6PGD_dom2"/>
</dbReference>
<reference evidence="6 7" key="1">
    <citation type="submission" date="2023-04" db="EMBL/GenBank/DDBJ databases">
        <title>Streptomyces chengmaiensis sp. nov. isolated from the stem of mangrove plant in Hainan.</title>
        <authorList>
            <person name="Huang X."/>
            <person name="Zhou S."/>
            <person name="Chu X."/>
            <person name="Xie Y."/>
            <person name="Lin Y."/>
        </authorList>
    </citation>
    <scope>NUCLEOTIDE SEQUENCE [LARGE SCALE GENOMIC DNA]</scope>
    <source>
        <strain evidence="6 7">HNM0663</strain>
    </source>
</reference>
<evidence type="ECO:0000259" key="5">
    <source>
        <dbReference type="Pfam" id="PF02737"/>
    </source>
</evidence>
<evidence type="ECO:0000256" key="1">
    <source>
        <dbReference type="ARBA" id="ARBA00005086"/>
    </source>
</evidence>
<dbReference type="InterPro" id="IPR008927">
    <property type="entry name" value="6-PGluconate_DH-like_C_sf"/>
</dbReference>
<comment type="similarity">
    <text evidence="2">Belongs to the 3-hydroxyacyl-CoA dehydrogenase family.</text>
</comment>
<dbReference type="Gene3D" id="1.10.1040.10">
    <property type="entry name" value="N-(1-d-carboxylethyl)-l-norvaline Dehydrogenase, domain 2"/>
    <property type="match status" value="2"/>
</dbReference>
<dbReference type="InterPro" id="IPR036291">
    <property type="entry name" value="NAD(P)-bd_dom_sf"/>
</dbReference>
<dbReference type="InterPro" id="IPR006176">
    <property type="entry name" value="3-OHacyl-CoA_DH_NAD-bd"/>
</dbReference>
<accession>A0ABT6HUR3</accession>
<name>A0ABT6HUR3_9ACTN</name>
<dbReference type="Gene3D" id="3.40.50.720">
    <property type="entry name" value="NAD(P)-binding Rossmann-like Domain"/>
    <property type="match status" value="2"/>
</dbReference>
<dbReference type="RefSeq" id="WP_279930993.1">
    <property type="nucleotide sequence ID" value="NZ_JARWBG010000035.1"/>
</dbReference>
<feature type="domain" description="3-hydroxyacyl-CoA dehydrogenase C-terminal" evidence="4">
    <location>
        <begin position="499"/>
        <end position="595"/>
    </location>
</feature>
<keyword evidence="7" id="KW-1185">Reference proteome</keyword>
<feature type="domain" description="3-hydroxyacyl-CoA dehydrogenase NAD binding" evidence="5">
    <location>
        <begin position="319"/>
        <end position="496"/>
    </location>
</feature>
<dbReference type="EMBL" id="JARWBG010000035">
    <property type="protein sequence ID" value="MDH2392013.1"/>
    <property type="molecule type" value="Genomic_DNA"/>
</dbReference>
<sequence>MDTPTDTPLRTVAVVGLGTMGTGIAEVLARAGREVIGIDVSEIAARKAVDALEAATARAVERGRITEEERRNTLARFRTFSDLQAAADADLVIEVVPESYEAKQQVFRALDAVVRPDTIIATGTNALSVTRLAADSEHPERVLGLHFFNPAPAMKLVEVVSSVLTAPHAVEAVTALARELGKEPVAVGDRPGFVADGLLFGYLNQAAAMYEARYASREDIDAAMKLGCGLPMGPLALLDLIGIDTARTVLEAMYAASGDRLHAPAPVLRQLSEAGLTGRKAGRGFYTYAAPGTDVLVADELAPKQSAAQAVPAREVRSVGVAGSGTMASGIAEVFAKAGYDVVLAARSQEKAETAKSRIAKSLARSVDKGRMTAEARDGALARITPAGSLDSFADVDLAVEAVAEDLEIKQQLFATLDKVCKDGAVLATTTSSLPVVACARATSRPQDVIGMHFFNPAPAMKLVEVVRTVLTSPEVHATVREVTAKIKKHPVDCGDRAGFIVNALLFPYLNNAIKMVEDHYASLDDIDAAMKLGGGYPMGPFELLDVVGLDVSLAIEKVLHQEFRDPGLAPAPLLEHLVAAGCLGRKTGRGFREYARR</sequence>
<dbReference type="InterPro" id="IPR006108">
    <property type="entry name" value="3HC_DH_C"/>
</dbReference>
<dbReference type="Pfam" id="PF02737">
    <property type="entry name" value="3HCDH_N"/>
    <property type="match status" value="2"/>
</dbReference>
<comment type="pathway">
    <text evidence="1">Lipid metabolism; butanoate metabolism.</text>
</comment>
<dbReference type="Pfam" id="PF00725">
    <property type="entry name" value="3HCDH"/>
    <property type="match status" value="2"/>
</dbReference>
<dbReference type="Proteomes" id="UP001223144">
    <property type="component" value="Unassembled WGS sequence"/>
</dbReference>
<dbReference type="PANTHER" id="PTHR48075:SF9">
    <property type="entry name" value="3-HYDROXYBUTYRYL-COA DEHYDROGENASE"/>
    <property type="match status" value="1"/>
</dbReference>